<feature type="region of interest" description="Disordered" evidence="1">
    <location>
        <begin position="135"/>
        <end position="154"/>
    </location>
</feature>
<keyword evidence="3" id="KW-1185">Reference proteome</keyword>
<dbReference type="InterPro" id="IPR012340">
    <property type="entry name" value="NA-bd_OB-fold"/>
</dbReference>
<reference evidence="2 3" key="1">
    <citation type="journal article" date="2024" name="J. Plant Pathol.">
        <title>Sequence and assembly of the genome of Seiridium unicorne, isolate CBS 538.82, causal agent of cypress canker disease.</title>
        <authorList>
            <person name="Scali E."/>
            <person name="Rocca G.D."/>
            <person name="Danti R."/>
            <person name="Garbelotto M."/>
            <person name="Barberini S."/>
            <person name="Baroncelli R."/>
            <person name="Emiliani G."/>
        </authorList>
    </citation>
    <scope>NUCLEOTIDE SEQUENCE [LARGE SCALE GENOMIC DNA]</scope>
    <source>
        <strain evidence="2 3">BM-138-508</strain>
    </source>
</reference>
<protein>
    <submittedName>
        <fullName evidence="2">Uncharacterized protein</fullName>
    </submittedName>
</protein>
<proteinExistence type="predicted"/>
<comment type="caution">
    <text evidence="2">The sequence shown here is derived from an EMBL/GenBank/DDBJ whole genome shotgun (WGS) entry which is preliminary data.</text>
</comment>
<gene>
    <name evidence="2" type="ORF">SUNI508_06789</name>
</gene>
<name>A0ABR2V0P7_9PEZI</name>
<dbReference type="EMBL" id="JARVKF010000268">
    <property type="protein sequence ID" value="KAK9420030.1"/>
    <property type="molecule type" value="Genomic_DNA"/>
</dbReference>
<dbReference type="Proteomes" id="UP001408356">
    <property type="component" value="Unassembled WGS sequence"/>
</dbReference>
<dbReference type="SUPFAM" id="SSF50249">
    <property type="entry name" value="Nucleic acid-binding proteins"/>
    <property type="match status" value="1"/>
</dbReference>
<evidence type="ECO:0000313" key="3">
    <source>
        <dbReference type="Proteomes" id="UP001408356"/>
    </source>
</evidence>
<evidence type="ECO:0000313" key="2">
    <source>
        <dbReference type="EMBL" id="KAK9420030.1"/>
    </source>
</evidence>
<feature type="compositionally biased region" description="Polar residues" evidence="1">
    <location>
        <begin position="135"/>
        <end position="144"/>
    </location>
</feature>
<sequence length="358" mass="39981">MAPPKVMILAGAPENSSLDWQADELLDDFLEPIARFAGIYEPSQSTTDNLAEDTVLDTATWRSIPLERVRLQTGFSQVHEFEDPYQGDQDFFSIAHTQDSAGPSQSLLEEFYQHSLRVQDNISSSQLPTATFTSTDSSVLSTQDESTHDSIGDSTFLAQGDRTLGVGGAQLSELEDLPNAKFLNSIEPQTMTVNLIVGVISIAEPRVIKTRWGTSKSLVELLVGDETRSGFSITFWLMDDSRSPADVTLRSLRRQDIILLRNIGLSHFNGKVHGHSLRKSVTKIDLLYRRKLDDEDVRGFYSARELASRSNHHPQLAKTRKVRDWVLKFVGGDTVHLGKRKEKGKAVRSWELPPADTQ</sequence>
<dbReference type="Gene3D" id="2.40.50.140">
    <property type="entry name" value="Nucleic acid-binding proteins"/>
    <property type="match status" value="1"/>
</dbReference>
<evidence type="ECO:0000256" key="1">
    <source>
        <dbReference type="SAM" id="MobiDB-lite"/>
    </source>
</evidence>
<organism evidence="2 3">
    <name type="scientific">Seiridium unicorne</name>
    <dbReference type="NCBI Taxonomy" id="138068"/>
    <lineage>
        <taxon>Eukaryota</taxon>
        <taxon>Fungi</taxon>
        <taxon>Dikarya</taxon>
        <taxon>Ascomycota</taxon>
        <taxon>Pezizomycotina</taxon>
        <taxon>Sordariomycetes</taxon>
        <taxon>Xylariomycetidae</taxon>
        <taxon>Amphisphaeriales</taxon>
        <taxon>Sporocadaceae</taxon>
        <taxon>Seiridium</taxon>
    </lineage>
</organism>
<accession>A0ABR2V0P7</accession>